<evidence type="ECO:0000313" key="2">
    <source>
        <dbReference type="Proteomes" id="UP001595758"/>
    </source>
</evidence>
<keyword evidence="2" id="KW-1185">Reference proteome</keyword>
<proteinExistence type="predicted"/>
<protein>
    <submittedName>
        <fullName evidence="1">Uncharacterized protein</fullName>
    </submittedName>
</protein>
<evidence type="ECO:0000313" key="1">
    <source>
        <dbReference type="EMBL" id="MFC3909903.1"/>
    </source>
</evidence>
<accession>A0ABV8CHZ0</accession>
<dbReference type="EMBL" id="JBHSAB010000031">
    <property type="protein sequence ID" value="MFC3909903.1"/>
    <property type="molecule type" value="Genomic_DNA"/>
</dbReference>
<organism evidence="1 2">
    <name type="scientific">Legionella dresdenensis</name>
    <dbReference type="NCBI Taxonomy" id="450200"/>
    <lineage>
        <taxon>Bacteria</taxon>
        <taxon>Pseudomonadati</taxon>
        <taxon>Pseudomonadota</taxon>
        <taxon>Gammaproteobacteria</taxon>
        <taxon>Legionellales</taxon>
        <taxon>Legionellaceae</taxon>
        <taxon>Legionella</taxon>
    </lineage>
</organism>
<sequence length="76" mass="9167">MPHHKYYQQNSIQEYQGHLLRNHYACLYVLLQDISLVSPFLKAFCKPSDARDGIWERQDDFMRVCKKPLKERAYPH</sequence>
<gene>
    <name evidence="1" type="ORF">ACFORL_12570</name>
</gene>
<dbReference type="RefSeq" id="WP_382344568.1">
    <property type="nucleotide sequence ID" value="NZ_JBHSAB010000031.1"/>
</dbReference>
<reference evidence="2" key="1">
    <citation type="journal article" date="2019" name="Int. J. Syst. Evol. Microbiol.">
        <title>The Global Catalogue of Microorganisms (GCM) 10K type strain sequencing project: providing services to taxonomists for standard genome sequencing and annotation.</title>
        <authorList>
            <consortium name="The Broad Institute Genomics Platform"/>
            <consortium name="The Broad Institute Genome Sequencing Center for Infectious Disease"/>
            <person name="Wu L."/>
            <person name="Ma J."/>
        </authorList>
    </citation>
    <scope>NUCLEOTIDE SEQUENCE [LARGE SCALE GENOMIC DNA]</scope>
    <source>
        <strain evidence="2">CCUG 59858</strain>
    </source>
</reference>
<comment type="caution">
    <text evidence="1">The sequence shown here is derived from an EMBL/GenBank/DDBJ whole genome shotgun (WGS) entry which is preliminary data.</text>
</comment>
<name>A0ABV8CHZ0_9GAMM</name>
<dbReference type="Proteomes" id="UP001595758">
    <property type="component" value="Unassembled WGS sequence"/>
</dbReference>